<dbReference type="PATRIC" id="fig|593117.10.peg.205"/>
<dbReference type="STRING" id="593117.TGAM_0203"/>
<accession>C5A393</accession>
<evidence type="ECO:0000313" key="3">
    <source>
        <dbReference type="Proteomes" id="UP000001488"/>
    </source>
</evidence>
<dbReference type="EMBL" id="CP001398">
    <property type="protein sequence ID" value="ACS32705.1"/>
    <property type="molecule type" value="Genomic_DNA"/>
</dbReference>
<proteinExistence type="predicted"/>
<dbReference type="HOGENOM" id="CLU_1954765_0_0_2"/>
<dbReference type="eggNOG" id="arCOG07134">
    <property type="taxonomic scope" value="Archaea"/>
</dbReference>
<gene>
    <name evidence="2" type="ordered locus">TGAM_0203</name>
</gene>
<reference evidence="2 3" key="1">
    <citation type="journal article" date="2007" name="Genome Biol.">
        <title>Genome analysis and genome-wide proteomics of Thermococcus gammatolerans, the most radioresistant organism known amongst the Archaea.</title>
        <authorList>
            <person name="Zivanovic Y."/>
            <person name="Armengaud J."/>
            <person name="Lagorce A."/>
            <person name="Leplat C."/>
            <person name="Guerin P."/>
            <person name="Dutertre M."/>
            <person name="Anthouard V."/>
            <person name="Forterre P."/>
            <person name="Wincker P."/>
            <person name="Confalonieri F."/>
        </authorList>
    </citation>
    <scope>NUCLEOTIDE SEQUENCE [LARGE SCALE GENOMIC DNA]</scope>
    <source>
        <strain evidence="3">DSM 15229 / JCM 11827 / EJ3</strain>
    </source>
</reference>
<keyword evidence="1" id="KW-1133">Transmembrane helix</keyword>
<feature type="transmembrane region" description="Helical" evidence="1">
    <location>
        <begin position="21"/>
        <end position="41"/>
    </location>
</feature>
<name>C5A393_THEGJ</name>
<organism evidence="2 3">
    <name type="scientific">Thermococcus gammatolerans (strain DSM 15229 / JCM 11827 / EJ3)</name>
    <dbReference type="NCBI Taxonomy" id="593117"/>
    <lineage>
        <taxon>Archaea</taxon>
        <taxon>Methanobacteriati</taxon>
        <taxon>Methanobacteriota</taxon>
        <taxon>Thermococci</taxon>
        <taxon>Thermococcales</taxon>
        <taxon>Thermococcaceae</taxon>
        <taxon>Thermococcus</taxon>
    </lineage>
</organism>
<dbReference type="KEGG" id="tga:TGAM_0203"/>
<keyword evidence="1" id="KW-0472">Membrane</keyword>
<keyword evidence="3" id="KW-1185">Reference proteome</keyword>
<protein>
    <submittedName>
        <fullName evidence="2">Uncharacterized protein</fullName>
    </submittedName>
</protein>
<dbReference type="PaxDb" id="593117-TGAM_0203"/>
<dbReference type="Proteomes" id="UP000001488">
    <property type="component" value="Chromosome"/>
</dbReference>
<keyword evidence="1" id="KW-0812">Transmembrane</keyword>
<evidence type="ECO:0000256" key="1">
    <source>
        <dbReference type="SAM" id="Phobius"/>
    </source>
</evidence>
<evidence type="ECO:0000313" key="2">
    <source>
        <dbReference type="EMBL" id="ACS32705.1"/>
    </source>
</evidence>
<sequence>MGKTFKRIFPTFLGGQMKARSLVLVLAVLAVVLGGVGYYAFNHYSFNYEWRTNLKDYKKYHLISDSTLNGYVKAEGEVSVYILTKEDFRRLKEGEPFNYYRAWEHVEKVEFNDVKIPSGDYILVVKNEGKGMQWISVKLVDRK</sequence>
<dbReference type="AlphaFoldDB" id="C5A393"/>